<reference evidence="1" key="1">
    <citation type="submission" date="2019-04" db="EMBL/GenBank/DDBJ databases">
        <title>Moraxella osloensis CCUG 73412, isolated from corneal scrapings as causative agent of keratitis.</title>
        <authorList>
            <person name="Connolly G."/>
            <person name="Jaen-Luchoro D."/>
            <person name="Pinyeiro-Iglesias B."/>
            <person name="Curry A."/>
            <person name="Knowles S."/>
            <person name="Moore E.R.B."/>
        </authorList>
    </citation>
    <scope>NUCLEOTIDE SEQUENCE</scope>
    <source>
        <strain evidence="1">CCUG 73412</strain>
    </source>
</reference>
<gene>
    <name evidence="1" type="ORF">E6P75_05970</name>
</gene>
<accession>A0AAW6TCS1</accession>
<dbReference type="PROSITE" id="PS51257">
    <property type="entry name" value="PROKAR_LIPOPROTEIN"/>
    <property type="match status" value="1"/>
</dbReference>
<evidence type="ECO:0000313" key="1">
    <source>
        <dbReference type="EMBL" id="MDI4509758.1"/>
    </source>
</evidence>
<sequence>MIKQLLKKVLIIYLVVIACVFTPTYRAYAASAGGWAFSAYDVATSIVTALKGSASASVAVAKSPISQKIAKGIVGGVIAGAALPLAISQISGIALEALDWVLDPANNQIKYKDKNPAAPAPGADCGGKIIITGYGSPYEFASFADALADISTRSGYSLGSPIRPGVYPVGYGAVLYCETVIQPQNDYKTIPIPTVADKIYDNAKTDSESRSIVNDAVKEYVNEGSADVALDAAKADADATHNCGTGTHWSGSACVADTTTTPDTPTTDTPFDPTSIIDAIGKVFDAVMTLPDVINTALDDLLVDIKDFFQPVIDSFTDFVDWVKQEPTTESPTQPDITPLPMPQTDSVDISFDGGCPAPNVIPWSLAGQNVDMTISYTPICDTATLLNPIIKLAASLGAVFIIAGIRRGDDG</sequence>
<dbReference type="EMBL" id="SSCJ01000004">
    <property type="protein sequence ID" value="MDI4509758.1"/>
    <property type="molecule type" value="Genomic_DNA"/>
</dbReference>
<organism evidence="1">
    <name type="scientific">Faucicola osloensis</name>
    <name type="common">Moraxella osloensis</name>
    <dbReference type="NCBI Taxonomy" id="34062"/>
    <lineage>
        <taxon>Bacteria</taxon>
        <taxon>Pseudomonadati</taxon>
        <taxon>Pseudomonadota</taxon>
        <taxon>Gammaproteobacteria</taxon>
        <taxon>Moraxellales</taxon>
        <taxon>Moraxellaceae</taxon>
        <taxon>Faucicola</taxon>
    </lineage>
</organism>
<dbReference type="AlphaFoldDB" id="A0AAW6TCS1"/>
<comment type="caution">
    <text evidence="1">The sequence shown here is derived from an EMBL/GenBank/DDBJ whole genome shotgun (WGS) entry which is preliminary data.</text>
</comment>
<protein>
    <submittedName>
        <fullName evidence="1">Uncharacterized protein</fullName>
    </submittedName>
</protein>
<proteinExistence type="predicted"/>
<dbReference type="NCBIfam" id="NF041109">
    <property type="entry name" value="VF_TspB_C_term"/>
    <property type="match status" value="1"/>
</dbReference>
<name>A0AAW6TCS1_FAUOS</name>